<keyword evidence="2 4" id="KW-0560">Oxidoreductase</keyword>
<proteinExistence type="inferred from homology"/>
<dbReference type="PRINTS" id="PR00081">
    <property type="entry name" value="GDHRDH"/>
</dbReference>
<evidence type="ECO:0000256" key="3">
    <source>
        <dbReference type="SAM" id="MobiDB-lite"/>
    </source>
</evidence>
<keyword evidence="5" id="KW-1185">Reference proteome</keyword>
<evidence type="ECO:0000256" key="1">
    <source>
        <dbReference type="ARBA" id="ARBA00006484"/>
    </source>
</evidence>
<dbReference type="Gene3D" id="3.40.50.720">
    <property type="entry name" value="NAD(P)-binding Rossmann-like Domain"/>
    <property type="match status" value="1"/>
</dbReference>
<feature type="compositionally biased region" description="Basic and acidic residues" evidence="3">
    <location>
        <begin position="176"/>
        <end position="189"/>
    </location>
</feature>
<dbReference type="SUPFAM" id="SSF51735">
    <property type="entry name" value="NAD(P)-binding Rossmann-fold domains"/>
    <property type="match status" value="1"/>
</dbReference>
<dbReference type="GO" id="GO:0004316">
    <property type="term" value="F:3-oxoacyl-[acyl-carrier-protein] reductase (NADPH) activity"/>
    <property type="evidence" value="ECO:0007669"/>
    <property type="project" value="UniProtKB-EC"/>
</dbReference>
<feature type="region of interest" description="Disordered" evidence="3">
    <location>
        <begin position="130"/>
        <end position="208"/>
    </location>
</feature>
<dbReference type="Pfam" id="PF13561">
    <property type="entry name" value="adh_short_C2"/>
    <property type="match status" value="1"/>
</dbReference>
<dbReference type="PANTHER" id="PTHR24321">
    <property type="entry name" value="DEHYDROGENASES, SHORT CHAIN"/>
    <property type="match status" value="1"/>
</dbReference>
<dbReference type="AlphaFoldDB" id="A0A1C3PAA6"/>
<name>A0A1C3PAA6_9ACTN</name>
<evidence type="ECO:0000313" key="5">
    <source>
        <dbReference type="Proteomes" id="UP000199013"/>
    </source>
</evidence>
<organism evidence="4 5">
    <name type="scientific">Candidatus Protofrankia californiensis</name>
    <dbReference type="NCBI Taxonomy" id="1839754"/>
    <lineage>
        <taxon>Bacteria</taxon>
        <taxon>Bacillati</taxon>
        <taxon>Actinomycetota</taxon>
        <taxon>Actinomycetes</taxon>
        <taxon>Frankiales</taxon>
        <taxon>Frankiaceae</taxon>
        <taxon>Protofrankia</taxon>
    </lineage>
</organism>
<dbReference type="InterPro" id="IPR002347">
    <property type="entry name" value="SDR_fam"/>
</dbReference>
<protein>
    <submittedName>
        <fullName evidence="4">3-oxoacyl-(Acyl-carrier-protein) reductase</fullName>
        <ecNumber evidence="4">1.1.1.100</ecNumber>
    </submittedName>
</protein>
<dbReference type="EMBL" id="FLUV01002122">
    <property type="protein sequence ID" value="SBW26750.1"/>
    <property type="molecule type" value="Genomic_DNA"/>
</dbReference>
<feature type="compositionally biased region" description="Polar residues" evidence="3">
    <location>
        <begin position="155"/>
        <end position="175"/>
    </location>
</feature>
<evidence type="ECO:0000313" key="4">
    <source>
        <dbReference type="EMBL" id="SBW26750.1"/>
    </source>
</evidence>
<reference evidence="5" key="1">
    <citation type="submission" date="2016-02" db="EMBL/GenBank/DDBJ databases">
        <authorList>
            <person name="Wibberg D."/>
        </authorList>
    </citation>
    <scope>NUCLEOTIDE SEQUENCE [LARGE SCALE GENOMIC DNA]</scope>
</reference>
<sequence>MRFFDALPLRKRVDAVTLSIQTVAPACGPQAAAINLARSATIDYGYQNIRINAIAPGITDTPRTAPVRQDPRPDANIRRRIPLGRWGDSHEQAKVIWFLATPESSYITGAVIPNDGGLSASNGFLLAPTYDGEPMRTHSPRASPEGCETPGAPTWMQQRQNMSSTERPPVTSTTDIDVHPAGRRGEQDRCPPPPTRRSSTPAGSTCCD</sequence>
<evidence type="ECO:0000256" key="2">
    <source>
        <dbReference type="ARBA" id="ARBA00023002"/>
    </source>
</evidence>
<dbReference type="InterPro" id="IPR036291">
    <property type="entry name" value="NAD(P)-bd_dom_sf"/>
</dbReference>
<comment type="similarity">
    <text evidence="1">Belongs to the short-chain dehydrogenases/reductases (SDR) family.</text>
</comment>
<accession>A0A1C3PAA6</accession>
<dbReference type="EC" id="1.1.1.100" evidence="4"/>
<dbReference type="PANTHER" id="PTHR24321:SF8">
    <property type="entry name" value="ESTRADIOL 17-BETA-DEHYDROGENASE 8-RELATED"/>
    <property type="match status" value="1"/>
</dbReference>
<dbReference type="Proteomes" id="UP000199013">
    <property type="component" value="Unassembled WGS sequence"/>
</dbReference>
<gene>
    <name evidence="4" type="ORF">FDG2_5032</name>
</gene>